<proteinExistence type="predicted"/>
<comment type="caution">
    <text evidence="7">The sequence shown here is derived from an EMBL/GenBank/DDBJ whole genome shotgun (WGS) entry which is preliminary data.</text>
</comment>
<dbReference type="PROSITE" id="PS50225">
    <property type="entry name" value="SOCS"/>
    <property type="match status" value="1"/>
</dbReference>
<protein>
    <submittedName>
        <fullName evidence="7">Suppressor of cytokine signaling-like protein</fullName>
    </submittedName>
</protein>
<dbReference type="PANTHER" id="PTHR10155:SF32">
    <property type="entry name" value="LP02169P"/>
    <property type="match status" value="1"/>
</dbReference>
<comment type="pathway">
    <text evidence="4">Protein modification.</text>
</comment>
<dbReference type="CDD" id="cd03740">
    <property type="entry name" value="SOCS_SOCS6"/>
    <property type="match status" value="1"/>
</dbReference>
<dbReference type="GO" id="GO:0046935">
    <property type="term" value="F:1-phosphatidylinositol-3-kinase regulator activity"/>
    <property type="evidence" value="ECO:0007669"/>
    <property type="project" value="TreeGrafter"/>
</dbReference>
<dbReference type="OrthoDB" id="6270897at2759"/>
<accession>A0A3S3S7C9</accession>
<dbReference type="AlphaFoldDB" id="A0A3S3S7C9"/>
<sequence>MFRLRRVKSFDKLKDVFKSRRKRCEDEGNVNEMVSIDDESPIAMREELLSNSTTTTPSHFSANNGKINKFLRSFRKKIKGNKKKSDKIGSLDSEKCTNLIEEFEQLSEDESRGGLESSEPRSSSSCSTNDASNYIITTKTEDTRVDNLDRKSQTQDSCLNPSHSVYERALTPAVPSPEAYSTSVVNLIEESIKRSHEGVFCYSRGRSPDSPSFPVRLTKPVSRFTQVRSLQYLCRFLIRQYTRVDHIQKLPLPPRIKGYLEEGHY</sequence>
<dbReference type="SMART" id="SM00969">
    <property type="entry name" value="SOCS_box"/>
    <property type="match status" value="1"/>
</dbReference>
<dbReference type="FunFam" id="1.10.750.20:FF:000002">
    <property type="entry name" value="Suppressor of cytokine signaling 2"/>
    <property type="match status" value="1"/>
</dbReference>
<dbReference type="GO" id="GO:0009968">
    <property type="term" value="P:negative regulation of signal transduction"/>
    <property type="evidence" value="ECO:0007669"/>
    <property type="project" value="UniProtKB-KW"/>
</dbReference>
<dbReference type="GO" id="GO:0016567">
    <property type="term" value="P:protein ubiquitination"/>
    <property type="evidence" value="ECO:0007669"/>
    <property type="project" value="InterPro"/>
</dbReference>
<keyword evidence="2" id="KW-0734">Signal transduction inhibitor</keyword>
<evidence type="ECO:0000259" key="6">
    <source>
        <dbReference type="PROSITE" id="PS50225"/>
    </source>
</evidence>
<keyword evidence="1" id="KW-0341">Growth regulation</keyword>
<keyword evidence="8" id="KW-1185">Reference proteome</keyword>
<evidence type="ECO:0000313" key="8">
    <source>
        <dbReference type="Proteomes" id="UP000285301"/>
    </source>
</evidence>
<name>A0A3S3S7C9_9ACAR</name>
<dbReference type="InterPro" id="IPR001496">
    <property type="entry name" value="SOCS_box"/>
</dbReference>
<dbReference type="GO" id="GO:0040008">
    <property type="term" value="P:regulation of growth"/>
    <property type="evidence" value="ECO:0007669"/>
    <property type="project" value="InterPro"/>
</dbReference>
<dbReference type="InterPro" id="IPR036036">
    <property type="entry name" value="SOCS_box-like_dom_sf"/>
</dbReference>
<dbReference type="EMBL" id="NCKU01002189">
    <property type="protein sequence ID" value="RWS10195.1"/>
    <property type="molecule type" value="Genomic_DNA"/>
</dbReference>
<dbReference type="InterPro" id="IPR036860">
    <property type="entry name" value="SH2_dom_sf"/>
</dbReference>
<dbReference type="Pfam" id="PF07525">
    <property type="entry name" value="SOCS_box"/>
    <property type="match status" value="1"/>
</dbReference>
<dbReference type="STRING" id="1965070.A0A3S3S7C9"/>
<evidence type="ECO:0000256" key="1">
    <source>
        <dbReference type="ARBA" id="ARBA00022604"/>
    </source>
</evidence>
<evidence type="ECO:0000256" key="5">
    <source>
        <dbReference type="SAM" id="MobiDB-lite"/>
    </source>
</evidence>
<organism evidence="7 8">
    <name type="scientific">Dinothrombium tinctorium</name>
    <dbReference type="NCBI Taxonomy" id="1965070"/>
    <lineage>
        <taxon>Eukaryota</taxon>
        <taxon>Metazoa</taxon>
        <taxon>Ecdysozoa</taxon>
        <taxon>Arthropoda</taxon>
        <taxon>Chelicerata</taxon>
        <taxon>Arachnida</taxon>
        <taxon>Acari</taxon>
        <taxon>Acariformes</taxon>
        <taxon>Trombidiformes</taxon>
        <taxon>Prostigmata</taxon>
        <taxon>Anystina</taxon>
        <taxon>Parasitengona</taxon>
        <taxon>Trombidioidea</taxon>
        <taxon>Trombidiidae</taxon>
        <taxon>Dinothrombium</taxon>
    </lineage>
</organism>
<gene>
    <name evidence="7" type="ORF">B4U79_01512</name>
</gene>
<feature type="domain" description="SOCS box" evidence="6">
    <location>
        <begin position="216"/>
        <end position="265"/>
    </location>
</feature>
<reference evidence="7 8" key="1">
    <citation type="journal article" date="2018" name="Gigascience">
        <title>Genomes of trombidid mites reveal novel predicted allergens and laterally-transferred genes associated with secondary metabolism.</title>
        <authorList>
            <person name="Dong X."/>
            <person name="Chaisiri K."/>
            <person name="Xia D."/>
            <person name="Armstrong S.D."/>
            <person name="Fang Y."/>
            <person name="Donnelly M.J."/>
            <person name="Kadowaki T."/>
            <person name="McGarry J.W."/>
            <person name="Darby A.C."/>
            <person name="Makepeace B.L."/>
        </authorList>
    </citation>
    <scope>NUCLEOTIDE SEQUENCE [LARGE SCALE GENOMIC DNA]</scope>
    <source>
        <strain evidence="7">UoL-WK</strain>
    </source>
</reference>
<keyword evidence="3" id="KW-0727">SH2 domain</keyword>
<dbReference type="Proteomes" id="UP000285301">
    <property type="component" value="Unassembled WGS sequence"/>
</dbReference>
<dbReference type="SMART" id="SM00253">
    <property type="entry name" value="SOCS"/>
    <property type="match status" value="1"/>
</dbReference>
<feature type="compositionally biased region" description="Low complexity" evidence="5">
    <location>
        <begin position="114"/>
        <end position="127"/>
    </location>
</feature>
<dbReference type="Gene3D" id="1.10.750.20">
    <property type="entry name" value="SOCS box"/>
    <property type="match status" value="1"/>
</dbReference>
<feature type="region of interest" description="Disordered" evidence="5">
    <location>
        <begin position="106"/>
        <end position="134"/>
    </location>
</feature>
<dbReference type="InterPro" id="IPR037345">
    <property type="entry name" value="SOCS6_SOCS"/>
</dbReference>
<evidence type="ECO:0000313" key="7">
    <source>
        <dbReference type="EMBL" id="RWS10195.1"/>
    </source>
</evidence>
<evidence type="ECO:0000256" key="4">
    <source>
        <dbReference type="ARBA" id="ARBA00043952"/>
    </source>
</evidence>
<evidence type="ECO:0000256" key="3">
    <source>
        <dbReference type="ARBA" id="ARBA00022999"/>
    </source>
</evidence>
<dbReference type="GO" id="GO:0035556">
    <property type="term" value="P:intracellular signal transduction"/>
    <property type="evidence" value="ECO:0007669"/>
    <property type="project" value="InterPro"/>
</dbReference>
<dbReference type="GO" id="GO:0005942">
    <property type="term" value="C:phosphatidylinositol 3-kinase complex"/>
    <property type="evidence" value="ECO:0007669"/>
    <property type="project" value="TreeGrafter"/>
</dbReference>
<dbReference type="GO" id="GO:0046854">
    <property type="term" value="P:phosphatidylinositol phosphate biosynthetic process"/>
    <property type="evidence" value="ECO:0007669"/>
    <property type="project" value="TreeGrafter"/>
</dbReference>
<dbReference type="SUPFAM" id="SSF158235">
    <property type="entry name" value="SOCS box-like"/>
    <property type="match status" value="1"/>
</dbReference>
<evidence type="ECO:0000256" key="2">
    <source>
        <dbReference type="ARBA" id="ARBA00022700"/>
    </source>
</evidence>
<dbReference type="Gene3D" id="3.30.505.10">
    <property type="entry name" value="SH2 domain"/>
    <property type="match status" value="1"/>
</dbReference>
<dbReference type="PANTHER" id="PTHR10155">
    <property type="entry name" value="PHOSPHATIDYLINOSITOL 3-KINASE REGULATORY SUBUNIT"/>
    <property type="match status" value="1"/>
</dbReference>